<dbReference type="PRINTS" id="PR00080">
    <property type="entry name" value="SDRFAMILY"/>
</dbReference>
<dbReference type="GO" id="GO:0004316">
    <property type="term" value="F:3-oxoacyl-[acyl-carrier-protein] reductase (NADPH) activity"/>
    <property type="evidence" value="ECO:0007669"/>
    <property type="project" value="UniProtKB-EC"/>
</dbReference>
<dbReference type="NCBIfam" id="NF009466">
    <property type="entry name" value="PRK12826.1-2"/>
    <property type="match status" value="1"/>
</dbReference>
<organism evidence="8 9">
    <name type="scientific">Nocardia pulmonis</name>
    <dbReference type="NCBI Taxonomy" id="2951408"/>
    <lineage>
        <taxon>Bacteria</taxon>
        <taxon>Bacillati</taxon>
        <taxon>Actinomycetota</taxon>
        <taxon>Actinomycetes</taxon>
        <taxon>Mycobacteriales</taxon>
        <taxon>Nocardiaceae</taxon>
        <taxon>Nocardia</taxon>
    </lineage>
</organism>
<dbReference type="Gene3D" id="3.40.50.720">
    <property type="entry name" value="NAD(P)-binding Rossmann-like Domain"/>
    <property type="match status" value="1"/>
</dbReference>
<comment type="subcellular location">
    <subcellularLocation>
        <location evidence="1">Secreted</location>
        <location evidence="1">Cell wall</location>
    </subcellularLocation>
</comment>
<keyword evidence="9" id="KW-1185">Reference proteome</keyword>
<evidence type="ECO:0000256" key="4">
    <source>
        <dbReference type="ARBA" id="ARBA00023002"/>
    </source>
</evidence>
<comment type="caution">
    <text evidence="8">The sequence shown here is derived from an EMBL/GenBank/DDBJ whole genome shotgun (WGS) entry which is preliminary data.</text>
</comment>
<dbReference type="RefSeq" id="WP_251911102.1">
    <property type="nucleotide sequence ID" value="NZ_JAMRXG010000004.1"/>
</dbReference>
<evidence type="ECO:0000256" key="5">
    <source>
        <dbReference type="ARBA" id="ARBA00040781"/>
    </source>
</evidence>
<dbReference type="PRINTS" id="PR00081">
    <property type="entry name" value="GDHRDH"/>
</dbReference>
<accession>A0A9X2E925</accession>
<dbReference type="Proteomes" id="UP001139157">
    <property type="component" value="Unassembled WGS sequence"/>
</dbReference>
<dbReference type="InterPro" id="IPR036291">
    <property type="entry name" value="NAD(P)-bd_dom_sf"/>
</dbReference>
<gene>
    <name evidence="8" type="primary">fabG</name>
    <name evidence="8" type="ORF">NDR86_10855</name>
</gene>
<dbReference type="GO" id="GO:0032787">
    <property type="term" value="P:monocarboxylic acid metabolic process"/>
    <property type="evidence" value="ECO:0007669"/>
    <property type="project" value="UniProtKB-ARBA"/>
</dbReference>
<dbReference type="SMART" id="SM00822">
    <property type="entry name" value="PKS_KR"/>
    <property type="match status" value="1"/>
</dbReference>
<dbReference type="InterPro" id="IPR020904">
    <property type="entry name" value="Sc_DH/Rdtase_CS"/>
</dbReference>
<dbReference type="PROSITE" id="PS00061">
    <property type="entry name" value="ADH_SHORT"/>
    <property type="match status" value="1"/>
</dbReference>
<dbReference type="PANTHER" id="PTHR42879:SF2">
    <property type="entry name" value="3-OXOACYL-[ACYL-CARRIER-PROTEIN] REDUCTASE FABG"/>
    <property type="match status" value="1"/>
</dbReference>
<evidence type="ECO:0000259" key="7">
    <source>
        <dbReference type="SMART" id="SM00822"/>
    </source>
</evidence>
<dbReference type="Pfam" id="PF13561">
    <property type="entry name" value="adh_short_C2"/>
    <property type="match status" value="1"/>
</dbReference>
<dbReference type="FunFam" id="3.40.50.720:FF:000173">
    <property type="entry name" value="3-oxoacyl-[acyl-carrier protein] reductase"/>
    <property type="match status" value="1"/>
</dbReference>
<evidence type="ECO:0000313" key="8">
    <source>
        <dbReference type="EMBL" id="MCM6773971.1"/>
    </source>
</evidence>
<name>A0A9X2E925_9NOCA</name>
<evidence type="ECO:0000256" key="6">
    <source>
        <dbReference type="ARBA" id="ARBA00047400"/>
    </source>
</evidence>
<keyword evidence="4 8" id="KW-0560">Oxidoreductase</keyword>
<evidence type="ECO:0000256" key="3">
    <source>
        <dbReference type="ARBA" id="ARBA00022512"/>
    </source>
</evidence>
<dbReference type="InterPro" id="IPR002347">
    <property type="entry name" value="SDR_fam"/>
</dbReference>
<dbReference type="EMBL" id="JAMRXG010000004">
    <property type="protein sequence ID" value="MCM6773971.1"/>
    <property type="molecule type" value="Genomic_DNA"/>
</dbReference>
<dbReference type="InterPro" id="IPR057326">
    <property type="entry name" value="KR_dom"/>
</dbReference>
<proteinExistence type="inferred from homology"/>
<dbReference type="PANTHER" id="PTHR42879">
    <property type="entry name" value="3-OXOACYL-(ACYL-CARRIER-PROTEIN) REDUCTASE"/>
    <property type="match status" value="1"/>
</dbReference>
<reference evidence="8" key="1">
    <citation type="submission" date="2022-06" db="EMBL/GenBank/DDBJ databases">
        <title>Novel species in genus nocardia.</title>
        <authorList>
            <person name="Li F."/>
        </authorList>
    </citation>
    <scope>NUCLEOTIDE SEQUENCE</scope>
    <source>
        <strain evidence="8">CDC141</strain>
    </source>
</reference>
<comment type="similarity">
    <text evidence="2">Belongs to the short-chain dehydrogenases/reductases (SDR) family.</text>
</comment>
<dbReference type="SUPFAM" id="SSF51735">
    <property type="entry name" value="NAD(P)-binding Rossmann-fold domains"/>
    <property type="match status" value="1"/>
</dbReference>
<evidence type="ECO:0000313" key="9">
    <source>
        <dbReference type="Proteomes" id="UP001139157"/>
    </source>
</evidence>
<dbReference type="AlphaFoldDB" id="A0A9X2E925"/>
<sequence>MNAQRPVAIVTGGARGIGAACATKLAADGYDIAFCHRRVGSAADEVEADCLAHGAKVFRRTCDVGDAAAVEEFVSGVREQLGDPAVVVASAGITRDALLIRATDDDWDEVLRTNLSGVRHVCKAVVPVMMRRGAGSIVALSSVAGLAASPGQTTYAATKAGIIGFAKTLALEVARFGIRVNTVAPGLIATDMTEAMGAEALAAARKTIPMRRFGEPDDVAALVAFLASPAAGYITGHTFCVDGGLTA</sequence>
<feature type="domain" description="Ketoreductase" evidence="7">
    <location>
        <begin position="6"/>
        <end position="191"/>
    </location>
</feature>
<keyword evidence="3" id="KW-0964">Secreted</keyword>
<comment type="catalytic activity">
    <reaction evidence="6">
        <text>a (3R)-hydroxyacyl-[ACP] + NADP(+) = a 3-oxoacyl-[ACP] + NADPH + H(+)</text>
        <dbReference type="Rhea" id="RHEA:17397"/>
        <dbReference type="Rhea" id="RHEA-COMP:9916"/>
        <dbReference type="Rhea" id="RHEA-COMP:9945"/>
        <dbReference type="ChEBI" id="CHEBI:15378"/>
        <dbReference type="ChEBI" id="CHEBI:57783"/>
        <dbReference type="ChEBI" id="CHEBI:58349"/>
        <dbReference type="ChEBI" id="CHEBI:78776"/>
        <dbReference type="ChEBI" id="CHEBI:78827"/>
        <dbReference type="EC" id="1.1.1.100"/>
    </reaction>
    <physiologicalReaction direction="right-to-left" evidence="6">
        <dbReference type="Rhea" id="RHEA:17399"/>
    </physiologicalReaction>
</comment>
<protein>
    <recommendedName>
        <fullName evidence="5">3-oxoacyl-[acyl-carrier-protein] reductase MabA</fullName>
    </recommendedName>
</protein>
<dbReference type="InterPro" id="IPR050259">
    <property type="entry name" value="SDR"/>
</dbReference>
<evidence type="ECO:0000256" key="2">
    <source>
        <dbReference type="ARBA" id="ARBA00006484"/>
    </source>
</evidence>
<keyword evidence="3" id="KW-0134">Cell wall</keyword>
<evidence type="ECO:0000256" key="1">
    <source>
        <dbReference type="ARBA" id="ARBA00004191"/>
    </source>
</evidence>